<dbReference type="InterPro" id="IPR013783">
    <property type="entry name" value="Ig-like_fold"/>
</dbReference>
<evidence type="ECO:0000259" key="5">
    <source>
        <dbReference type="Pfam" id="PF07730"/>
    </source>
</evidence>
<dbReference type="Pfam" id="PF07494">
    <property type="entry name" value="Reg_prop"/>
    <property type="match status" value="12"/>
</dbReference>
<gene>
    <name evidence="6" type="ORF">FW778_22535</name>
</gene>
<accession>A0A5J5IDN8</accession>
<comment type="caution">
    <text evidence="6">The sequence shown here is derived from an EMBL/GenBank/DDBJ whole genome shotgun (WGS) entry which is preliminary data.</text>
</comment>
<evidence type="ECO:0008006" key="8">
    <source>
        <dbReference type="Google" id="ProtNLM"/>
    </source>
</evidence>
<feature type="transmembrane region" description="Helical" evidence="2">
    <location>
        <begin position="847"/>
        <end position="869"/>
    </location>
</feature>
<dbReference type="RefSeq" id="WP_150417176.1">
    <property type="nucleotide sequence ID" value="NZ_VYQF01000015.1"/>
</dbReference>
<feature type="domain" description="Histidine kinase/HSP90-like ATPase" evidence="3">
    <location>
        <begin position="1002"/>
        <end position="1090"/>
    </location>
</feature>
<dbReference type="SUPFAM" id="SSF63829">
    <property type="entry name" value="Calcium-dependent phosphotriesterase"/>
    <property type="match status" value="3"/>
</dbReference>
<evidence type="ECO:0000313" key="6">
    <source>
        <dbReference type="EMBL" id="KAA9034460.1"/>
    </source>
</evidence>
<dbReference type="InterPro" id="IPR003594">
    <property type="entry name" value="HATPase_dom"/>
</dbReference>
<dbReference type="InterPro" id="IPR011110">
    <property type="entry name" value="Reg_prop"/>
</dbReference>
<keyword evidence="2" id="KW-0472">Membrane</keyword>
<dbReference type="Gene3D" id="2.130.10.10">
    <property type="entry name" value="YVTN repeat-like/Quinoprotein amine dehydrogenase"/>
    <property type="match status" value="7"/>
</dbReference>
<reference evidence="6 7" key="1">
    <citation type="submission" date="2019-09" db="EMBL/GenBank/DDBJ databases">
        <title>Draft genome sequence of Ginsengibacter sp. BR5-29.</title>
        <authorList>
            <person name="Im W.-T."/>
        </authorList>
    </citation>
    <scope>NUCLEOTIDE SEQUENCE [LARGE SCALE GENOMIC DNA]</scope>
    <source>
        <strain evidence="6 7">BR5-29</strain>
    </source>
</reference>
<proteinExistence type="predicted"/>
<keyword evidence="2" id="KW-1133">Transmembrane helix</keyword>
<dbReference type="PANTHER" id="PTHR43547">
    <property type="entry name" value="TWO-COMPONENT HISTIDINE KINASE"/>
    <property type="match status" value="1"/>
</dbReference>
<evidence type="ECO:0000259" key="4">
    <source>
        <dbReference type="Pfam" id="PF07495"/>
    </source>
</evidence>
<dbReference type="InterPro" id="IPR015943">
    <property type="entry name" value="WD40/YVTN_repeat-like_dom_sf"/>
</dbReference>
<dbReference type="Gene3D" id="1.20.5.1930">
    <property type="match status" value="1"/>
</dbReference>
<dbReference type="SUPFAM" id="SSF55874">
    <property type="entry name" value="ATPase domain of HSP90 chaperone/DNA topoisomerase II/histidine kinase"/>
    <property type="match status" value="1"/>
</dbReference>
<dbReference type="InterPro" id="IPR011123">
    <property type="entry name" value="Y_Y_Y"/>
</dbReference>
<dbReference type="PANTHER" id="PTHR43547:SF2">
    <property type="entry name" value="HYBRID SIGNAL TRANSDUCTION HISTIDINE KINASE C"/>
    <property type="match status" value="1"/>
</dbReference>
<keyword evidence="1" id="KW-0597">Phosphoprotein</keyword>
<dbReference type="GO" id="GO:0000155">
    <property type="term" value="F:phosphorelay sensor kinase activity"/>
    <property type="evidence" value="ECO:0007669"/>
    <property type="project" value="InterPro"/>
</dbReference>
<feature type="domain" description="Two component regulator three Y" evidence="4">
    <location>
        <begin position="786"/>
        <end position="842"/>
    </location>
</feature>
<keyword evidence="2" id="KW-0812">Transmembrane</keyword>
<keyword evidence="7" id="KW-1185">Reference proteome</keyword>
<organism evidence="6 7">
    <name type="scientific">Ginsengibacter hankyongi</name>
    <dbReference type="NCBI Taxonomy" id="2607284"/>
    <lineage>
        <taxon>Bacteria</taxon>
        <taxon>Pseudomonadati</taxon>
        <taxon>Bacteroidota</taxon>
        <taxon>Chitinophagia</taxon>
        <taxon>Chitinophagales</taxon>
        <taxon>Chitinophagaceae</taxon>
        <taxon>Ginsengibacter</taxon>
    </lineage>
</organism>
<protein>
    <recommendedName>
        <fullName evidence="8">Histidine kinase domain-containing protein</fullName>
    </recommendedName>
</protein>
<evidence type="ECO:0000256" key="1">
    <source>
        <dbReference type="ARBA" id="ARBA00022553"/>
    </source>
</evidence>
<evidence type="ECO:0000256" key="2">
    <source>
        <dbReference type="SAM" id="Phobius"/>
    </source>
</evidence>
<dbReference type="Pfam" id="PF02518">
    <property type="entry name" value="HATPase_c"/>
    <property type="match status" value="1"/>
</dbReference>
<dbReference type="GO" id="GO:0016020">
    <property type="term" value="C:membrane"/>
    <property type="evidence" value="ECO:0007669"/>
    <property type="project" value="InterPro"/>
</dbReference>
<dbReference type="CDD" id="cd16917">
    <property type="entry name" value="HATPase_UhpB-NarQ-NarX-like"/>
    <property type="match status" value="1"/>
</dbReference>
<dbReference type="Proteomes" id="UP000326903">
    <property type="component" value="Unassembled WGS sequence"/>
</dbReference>
<feature type="domain" description="Signal transduction histidine kinase subgroup 3 dimerisation and phosphoacceptor" evidence="5">
    <location>
        <begin position="894"/>
        <end position="950"/>
    </location>
</feature>
<evidence type="ECO:0000313" key="7">
    <source>
        <dbReference type="Proteomes" id="UP000326903"/>
    </source>
</evidence>
<dbReference type="Gene3D" id="3.30.565.10">
    <property type="entry name" value="Histidine kinase-like ATPase, C-terminal domain"/>
    <property type="match status" value="1"/>
</dbReference>
<dbReference type="Pfam" id="PF07495">
    <property type="entry name" value="Y_Y_Y"/>
    <property type="match status" value="1"/>
</dbReference>
<dbReference type="InterPro" id="IPR036890">
    <property type="entry name" value="HATPase_C_sf"/>
</dbReference>
<evidence type="ECO:0000259" key="3">
    <source>
        <dbReference type="Pfam" id="PF02518"/>
    </source>
</evidence>
<dbReference type="AlphaFoldDB" id="A0A5J5IDN8"/>
<dbReference type="EMBL" id="VYQF01000015">
    <property type="protein sequence ID" value="KAA9034460.1"/>
    <property type="molecule type" value="Genomic_DNA"/>
</dbReference>
<name>A0A5J5IDN8_9BACT</name>
<sequence>MQHLRLLKYCPYLLAFFFNSCSHDTSSRHPVSTVKKLLAINTGGIHRFSAPKVIFITAGNQPKRVTAGIPVHKGNAPGFGNPFFTNYGTDQGLPINNIICVAADRAGNLWFGTGSGGVSKYDGKSFTNYSMANGLSGNIVFCIIEDKEANLWFGTTSGLSKYDGKRFTNYTTASGLAGNFITCMLQDKNGNIWFGTHDGGLSKYDGKNFTNYTTSHGLPDNYVHCIMQDRKGNLWFGTDAGGASKYNGAGFINYTTSQGLPDNCINTLAEDKEGNLWLGTNKGVSMYNGSTFTNYTTKDGLADNNVHCIVQDGAGNLWFGTHTKGVSKYDGHGFSNYTHTEGLPGNKINSILKDKAGNLWFTSQGGGVSKRESNSFTYYTAAHGLAGDLVFCIAQDKDGNLWFASYESGVSKYDGKSFLNYTTAQGLADNTVWTIMPDKYGNMWFGTDKGGVSKYDGKSFTNYTTAQGLASNAVISMAQDKAGNFWFGTRDGVSKFNGNSFTNYTTGQGLAGNNIWSILQDNTGSIWFGTHGDGVSQYDGNGFTNYTTAQGLAGNAVSSIMQDKNGYLWFGTDGRGISKYDGKRFINYTTEQGLADNDVWGIAEDQVRNIIWFGTNKGLSGLKDTLTGNGNQQNVRFENFNKNNGYPLKDVSSGGPFLDHSGIVWIGSGEGELIRFDYSAVEKKNTVPLNLVIQNIKINNGNVCWNNLIRKHKDSIAADSLTLVNEMMTSFGKILSPVLLDSMKNRYAGIQFDSVAKFYPVPINLVLPYADNNITIEFAAIEPALPKQVKYQYQLLGYNNYWTPLSDNSSAFFGNLDAGNYIFKLKAISPSGVWSEKEYTFKVLPPWWLTWWAYTLYGIIVVSILFAFYRNRIGRIKRRQANEINIILTAQEDERKRISRDLHDDIGAKLTNINMLSALGQQKINNPGEMSGYLKRISNGIQAAAEALDDIVWSIDSKNDSIEQVTTRMRRYAADVFDGTTIEYTFIADEKIYPAKLSISQRRDLFLVFQETINNIKKHAAATEVHINIEAQGNDFFMQIVDNGKGFNVGQPTHRNGLKNMTERMQKWGGVFMVESSPGTGTTCKIKLPILTPSLKRGIWQRFGKR</sequence>
<dbReference type="Pfam" id="PF07730">
    <property type="entry name" value="HisKA_3"/>
    <property type="match status" value="1"/>
</dbReference>
<dbReference type="Gene3D" id="2.60.40.10">
    <property type="entry name" value="Immunoglobulins"/>
    <property type="match status" value="1"/>
</dbReference>
<dbReference type="InterPro" id="IPR011712">
    <property type="entry name" value="Sig_transdc_His_kin_sub3_dim/P"/>
</dbReference>
<dbReference type="GO" id="GO:0046983">
    <property type="term" value="F:protein dimerization activity"/>
    <property type="evidence" value="ECO:0007669"/>
    <property type="project" value="InterPro"/>
</dbReference>